<comment type="caution">
    <text evidence="3">The sequence shown here is derived from an EMBL/GenBank/DDBJ whole genome shotgun (WGS) entry which is preliminary data.</text>
</comment>
<dbReference type="GO" id="GO:0032259">
    <property type="term" value="P:methylation"/>
    <property type="evidence" value="ECO:0007669"/>
    <property type="project" value="UniProtKB-KW"/>
</dbReference>
<keyword evidence="1 3" id="KW-0489">Methyltransferase</keyword>
<evidence type="ECO:0000256" key="1">
    <source>
        <dbReference type="ARBA" id="ARBA00022603"/>
    </source>
</evidence>
<dbReference type="InterPro" id="IPR038375">
    <property type="entry name" value="NDUFAF7_sf"/>
</dbReference>
<dbReference type="EMBL" id="JBHUGH010000009">
    <property type="protein sequence ID" value="MFD1912854.1"/>
    <property type="molecule type" value="Genomic_DNA"/>
</dbReference>
<accession>A0ABW4S5I7</accession>
<evidence type="ECO:0000256" key="2">
    <source>
        <dbReference type="ARBA" id="ARBA00022679"/>
    </source>
</evidence>
<reference evidence="4" key="1">
    <citation type="journal article" date="2019" name="Int. J. Syst. Evol. Microbiol.">
        <title>The Global Catalogue of Microorganisms (GCM) 10K type strain sequencing project: providing services to taxonomists for standard genome sequencing and annotation.</title>
        <authorList>
            <consortium name="The Broad Institute Genomics Platform"/>
            <consortium name="The Broad Institute Genome Sequencing Center for Infectious Disease"/>
            <person name="Wu L."/>
            <person name="Ma J."/>
        </authorList>
    </citation>
    <scope>NUCLEOTIDE SEQUENCE [LARGE SCALE GENOMIC DNA]</scope>
    <source>
        <strain evidence="4">CGMCC 4.7242</strain>
    </source>
</reference>
<dbReference type="RefSeq" id="WP_390261718.1">
    <property type="nucleotide sequence ID" value="NZ_JBHUGH010000009.1"/>
</dbReference>
<protein>
    <submittedName>
        <fullName evidence="3">Class I SAM-dependent methyltransferase</fullName>
    </submittedName>
</protein>
<organism evidence="3 4">
    <name type="scientific">Halodurantibacterium flavum</name>
    <dbReference type="NCBI Taxonomy" id="1382802"/>
    <lineage>
        <taxon>Bacteria</taxon>
        <taxon>Pseudomonadati</taxon>
        <taxon>Pseudomonadota</taxon>
        <taxon>Alphaproteobacteria</taxon>
        <taxon>Rhodobacterales</taxon>
        <taxon>Paracoccaceae</taxon>
        <taxon>Halodurantibacterium</taxon>
    </lineage>
</organism>
<name>A0ABW4S5I7_9RHOB</name>
<dbReference type="Gene3D" id="3.40.50.12710">
    <property type="match status" value="1"/>
</dbReference>
<keyword evidence="2" id="KW-0808">Transferase</keyword>
<evidence type="ECO:0000313" key="4">
    <source>
        <dbReference type="Proteomes" id="UP001597353"/>
    </source>
</evidence>
<dbReference type="PANTHER" id="PTHR12049:SF7">
    <property type="entry name" value="PROTEIN ARGININE METHYLTRANSFERASE NDUFAF7, MITOCHONDRIAL"/>
    <property type="match status" value="1"/>
</dbReference>
<dbReference type="SUPFAM" id="SSF53335">
    <property type="entry name" value="S-adenosyl-L-methionine-dependent methyltransferases"/>
    <property type="match status" value="1"/>
</dbReference>
<dbReference type="Pfam" id="PF02636">
    <property type="entry name" value="Methyltransf_28"/>
    <property type="match status" value="1"/>
</dbReference>
<dbReference type="InterPro" id="IPR003788">
    <property type="entry name" value="NDUFAF7"/>
</dbReference>
<evidence type="ECO:0000313" key="3">
    <source>
        <dbReference type="EMBL" id="MFD1912854.1"/>
    </source>
</evidence>
<gene>
    <name evidence="3" type="ORF">ACFSGJ_11600</name>
</gene>
<keyword evidence="4" id="KW-1185">Reference proteome</keyword>
<dbReference type="InterPro" id="IPR029063">
    <property type="entry name" value="SAM-dependent_MTases_sf"/>
</dbReference>
<proteinExistence type="predicted"/>
<sequence>MTPLTGILVGRVRAGGPMTVADYMAECLLHPQHGYYTTRDPFGRGGDFTTAPEISQMFGELLGLSLAQSWLDQGAPDRIVLAELGPGRGTLMADILRATRGVPGFHTALSVHLVEASPTLRKRQRQALPGADVTWHDTTGDLPLDRPLFLVANEFFDALPIRQFLRNGPGWSERLVGLDESGRLAFGLAPPAPVPALAHRLGDSAEGEMVELCPAGPPIMQDIASRIQARGGVAIVIDYGDWRARGDTLQALRDHAPDDPLAHPGEADLTAHVDFEALAQAARPAVAVSGPVPQGVLLQRLGIAGRAEALAARLQGDALAQHLAAHRRLTHPQEMGNLFKAIAISPRGRPQPPGFGT</sequence>
<dbReference type="GO" id="GO:0008168">
    <property type="term" value="F:methyltransferase activity"/>
    <property type="evidence" value="ECO:0007669"/>
    <property type="project" value="UniProtKB-KW"/>
</dbReference>
<dbReference type="Proteomes" id="UP001597353">
    <property type="component" value="Unassembled WGS sequence"/>
</dbReference>
<dbReference type="PANTHER" id="PTHR12049">
    <property type="entry name" value="PROTEIN ARGININE METHYLTRANSFERASE NDUFAF7, MITOCHONDRIAL"/>
    <property type="match status" value="1"/>
</dbReference>